<dbReference type="AlphaFoldDB" id="A0AAJ0FCB5"/>
<feature type="transmembrane region" description="Helical" evidence="7">
    <location>
        <begin position="288"/>
        <end position="306"/>
    </location>
</feature>
<gene>
    <name evidence="9" type="ORF">QBC33DRAFT_553024</name>
</gene>
<name>A0AAJ0FCB5_9PEZI</name>
<evidence type="ECO:0000313" key="10">
    <source>
        <dbReference type="Proteomes" id="UP001244011"/>
    </source>
</evidence>
<evidence type="ECO:0000256" key="3">
    <source>
        <dbReference type="ARBA" id="ARBA00022989"/>
    </source>
</evidence>
<sequence>MLDDRGRRGIYGKGGFPSSIILFPPGTDWLADFLHGFPSIPQPTRPLATKMEDLRPLSHAVITLLYIIASVSIAMRIYVRGFTMRAFGWDDWAMSAMLLFNSCQQGLLYFFLHFGGGLHITEVMTEHPEWLPILLKGLLAEEFWYIWMQFSIKMCFLLFYFRLSETLTFRRALWGVIGFHVATTIVIWLLYGLQCRPLAAFYDPASYPNVKCLDTDITYFVPYSLNMTTDLFILVLPLPVIWTLQMTLKRRLAVLCVITTGGSAVLTSGLRAIILFEFATSPDFTWSLGKMVIISNVEMQVGIIAANMPSMKAFYTCWRQNKLGPGGGVDIDYGSGSKSKNSKPSQGDIEMNSGISTPRPRNRGKTPDPVCLTITESEEILFQDQKPGQKKVEYESSMQSAQSGRASL</sequence>
<dbReference type="Pfam" id="PF20684">
    <property type="entry name" value="Fung_rhodopsin"/>
    <property type="match status" value="1"/>
</dbReference>
<evidence type="ECO:0000256" key="7">
    <source>
        <dbReference type="SAM" id="Phobius"/>
    </source>
</evidence>
<protein>
    <submittedName>
        <fullName evidence="9">Integral membrane protein</fullName>
    </submittedName>
</protein>
<comment type="caution">
    <text evidence="9">The sequence shown here is derived from an EMBL/GenBank/DDBJ whole genome shotgun (WGS) entry which is preliminary data.</text>
</comment>
<feature type="region of interest" description="Disordered" evidence="6">
    <location>
        <begin position="329"/>
        <end position="370"/>
    </location>
</feature>
<evidence type="ECO:0000256" key="4">
    <source>
        <dbReference type="ARBA" id="ARBA00023136"/>
    </source>
</evidence>
<dbReference type="Proteomes" id="UP001244011">
    <property type="component" value="Unassembled WGS sequence"/>
</dbReference>
<feature type="transmembrane region" description="Helical" evidence="7">
    <location>
        <begin position="223"/>
        <end position="245"/>
    </location>
</feature>
<dbReference type="GO" id="GO:0016020">
    <property type="term" value="C:membrane"/>
    <property type="evidence" value="ECO:0007669"/>
    <property type="project" value="UniProtKB-SubCell"/>
</dbReference>
<dbReference type="GeneID" id="85312547"/>
<evidence type="ECO:0000256" key="1">
    <source>
        <dbReference type="ARBA" id="ARBA00004141"/>
    </source>
</evidence>
<keyword evidence="4 7" id="KW-0472">Membrane</keyword>
<feature type="domain" description="Rhodopsin" evidence="8">
    <location>
        <begin position="75"/>
        <end position="314"/>
    </location>
</feature>
<dbReference type="RefSeq" id="XP_060278165.1">
    <property type="nucleotide sequence ID" value="XM_060429360.1"/>
</dbReference>
<evidence type="ECO:0000256" key="2">
    <source>
        <dbReference type="ARBA" id="ARBA00022692"/>
    </source>
</evidence>
<dbReference type="InterPro" id="IPR049326">
    <property type="entry name" value="Rhodopsin_dom_fungi"/>
</dbReference>
<comment type="subcellular location">
    <subcellularLocation>
        <location evidence="1">Membrane</location>
        <topology evidence="1">Multi-pass membrane protein</topology>
    </subcellularLocation>
</comment>
<evidence type="ECO:0000256" key="5">
    <source>
        <dbReference type="ARBA" id="ARBA00038359"/>
    </source>
</evidence>
<organism evidence="9 10">
    <name type="scientific">Phialemonium atrogriseum</name>
    <dbReference type="NCBI Taxonomy" id="1093897"/>
    <lineage>
        <taxon>Eukaryota</taxon>
        <taxon>Fungi</taxon>
        <taxon>Dikarya</taxon>
        <taxon>Ascomycota</taxon>
        <taxon>Pezizomycotina</taxon>
        <taxon>Sordariomycetes</taxon>
        <taxon>Sordariomycetidae</taxon>
        <taxon>Cephalothecales</taxon>
        <taxon>Cephalothecaceae</taxon>
        <taxon>Phialemonium</taxon>
    </lineage>
</organism>
<feature type="transmembrane region" description="Helical" evidence="7">
    <location>
        <begin position="144"/>
        <end position="161"/>
    </location>
</feature>
<feature type="transmembrane region" description="Helical" evidence="7">
    <location>
        <begin position="173"/>
        <end position="191"/>
    </location>
</feature>
<dbReference type="InterPro" id="IPR052337">
    <property type="entry name" value="SAT4-like"/>
</dbReference>
<keyword evidence="10" id="KW-1185">Reference proteome</keyword>
<feature type="transmembrane region" description="Helical" evidence="7">
    <location>
        <begin position="252"/>
        <end position="276"/>
    </location>
</feature>
<dbReference type="EMBL" id="MU839045">
    <property type="protein sequence ID" value="KAK1761952.1"/>
    <property type="molecule type" value="Genomic_DNA"/>
</dbReference>
<keyword evidence="3 7" id="KW-1133">Transmembrane helix</keyword>
<feature type="transmembrane region" description="Helical" evidence="7">
    <location>
        <begin position="91"/>
        <end position="112"/>
    </location>
</feature>
<accession>A0AAJ0FCB5</accession>
<feature type="region of interest" description="Disordered" evidence="6">
    <location>
        <begin position="382"/>
        <end position="408"/>
    </location>
</feature>
<evidence type="ECO:0000256" key="6">
    <source>
        <dbReference type="SAM" id="MobiDB-lite"/>
    </source>
</evidence>
<comment type="similarity">
    <text evidence="5">Belongs to the SAT4 family.</text>
</comment>
<feature type="transmembrane region" description="Helical" evidence="7">
    <location>
        <begin position="57"/>
        <end position="79"/>
    </location>
</feature>
<evidence type="ECO:0000313" key="9">
    <source>
        <dbReference type="EMBL" id="KAK1761952.1"/>
    </source>
</evidence>
<dbReference type="PANTHER" id="PTHR33048:SF47">
    <property type="entry name" value="INTEGRAL MEMBRANE PROTEIN-RELATED"/>
    <property type="match status" value="1"/>
</dbReference>
<feature type="compositionally biased region" description="Polar residues" evidence="6">
    <location>
        <begin position="396"/>
        <end position="408"/>
    </location>
</feature>
<dbReference type="PANTHER" id="PTHR33048">
    <property type="entry name" value="PTH11-LIKE INTEGRAL MEMBRANE PROTEIN (AFU_ORTHOLOGUE AFUA_5G11245)"/>
    <property type="match status" value="1"/>
</dbReference>
<proteinExistence type="inferred from homology"/>
<evidence type="ECO:0000259" key="8">
    <source>
        <dbReference type="Pfam" id="PF20684"/>
    </source>
</evidence>
<keyword evidence="2 7" id="KW-0812">Transmembrane</keyword>
<feature type="compositionally biased region" description="Low complexity" evidence="6">
    <location>
        <begin position="334"/>
        <end position="347"/>
    </location>
</feature>
<reference evidence="9" key="1">
    <citation type="submission" date="2023-06" db="EMBL/GenBank/DDBJ databases">
        <title>Genome-scale phylogeny and comparative genomics of the fungal order Sordariales.</title>
        <authorList>
            <consortium name="Lawrence Berkeley National Laboratory"/>
            <person name="Hensen N."/>
            <person name="Bonometti L."/>
            <person name="Westerberg I."/>
            <person name="Brannstrom I.O."/>
            <person name="Guillou S."/>
            <person name="Cros-Aarteil S."/>
            <person name="Calhoun S."/>
            <person name="Haridas S."/>
            <person name="Kuo A."/>
            <person name="Mondo S."/>
            <person name="Pangilinan J."/>
            <person name="Riley R."/>
            <person name="Labutti K."/>
            <person name="Andreopoulos B."/>
            <person name="Lipzen A."/>
            <person name="Chen C."/>
            <person name="Yanf M."/>
            <person name="Daum C."/>
            <person name="Ng V."/>
            <person name="Clum A."/>
            <person name="Steindorff A."/>
            <person name="Ohm R."/>
            <person name="Martin F."/>
            <person name="Silar P."/>
            <person name="Natvig D."/>
            <person name="Lalanne C."/>
            <person name="Gautier V."/>
            <person name="Ament-Velasquez S.L."/>
            <person name="Kruys A."/>
            <person name="Hutchinson M.I."/>
            <person name="Powell A.J."/>
            <person name="Barry K."/>
            <person name="Miller A.N."/>
            <person name="Grigoriev I.V."/>
            <person name="Debuchy R."/>
            <person name="Gladieux P."/>
            <person name="Thoren M.H."/>
            <person name="Johannesson H."/>
        </authorList>
    </citation>
    <scope>NUCLEOTIDE SEQUENCE</scope>
    <source>
        <strain evidence="9">8032-3</strain>
    </source>
</reference>